<evidence type="ECO:0000256" key="2">
    <source>
        <dbReference type="ARBA" id="ARBA00022692"/>
    </source>
</evidence>
<organism evidence="6 7">
    <name type="scientific">Ophiocordyceps sinensis</name>
    <dbReference type="NCBI Taxonomy" id="72228"/>
    <lineage>
        <taxon>Eukaryota</taxon>
        <taxon>Fungi</taxon>
        <taxon>Dikarya</taxon>
        <taxon>Ascomycota</taxon>
        <taxon>Pezizomycotina</taxon>
        <taxon>Sordariomycetes</taxon>
        <taxon>Hypocreomycetidae</taxon>
        <taxon>Hypocreales</taxon>
        <taxon>Ophiocordycipitaceae</taxon>
        <taxon>Ophiocordyceps</taxon>
    </lineage>
</organism>
<dbReference type="AlphaFoldDB" id="A0A8H4LXS3"/>
<feature type="transmembrane region" description="Helical" evidence="5">
    <location>
        <begin position="46"/>
        <end position="64"/>
    </location>
</feature>
<dbReference type="Pfam" id="PF04479">
    <property type="entry name" value="RTA1"/>
    <property type="match status" value="1"/>
</dbReference>
<dbReference type="InterPro" id="IPR007568">
    <property type="entry name" value="RTA1"/>
</dbReference>
<dbReference type="OrthoDB" id="3358017at2759"/>
<proteinExistence type="predicted"/>
<dbReference type="GO" id="GO:0016020">
    <property type="term" value="C:membrane"/>
    <property type="evidence" value="ECO:0007669"/>
    <property type="project" value="UniProtKB-SubCell"/>
</dbReference>
<dbReference type="PANTHER" id="PTHR31465">
    <property type="entry name" value="PROTEIN RTA1-RELATED"/>
    <property type="match status" value="1"/>
</dbReference>
<comment type="caution">
    <text evidence="6">The sequence shown here is derived from an EMBL/GenBank/DDBJ whole genome shotgun (WGS) entry which is preliminary data.</text>
</comment>
<evidence type="ECO:0000256" key="5">
    <source>
        <dbReference type="SAM" id="Phobius"/>
    </source>
</evidence>
<dbReference type="EMBL" id="JAAVMX010000006">
    <property type="protein sequence ID" value="KAF4507181.1"/>
    <property type="molecule type" value="Genomic_DNA"/>
</dbReference>
<gene>
    <name evidence="6" type="ORF">G6O67_005846</name>
</gene>
<comment type="subcellular location">
    <subcellularLocation>
        <location evidence="1">Membrane</location>
        <topology evidence="1">Multi-pass membrane protein</topology>
    </subcellularLocation>
</comment>
<feature type="transmembrane region" description="Helical" evidence="5">
    <location>
        <begin position="76"/>
        <end position="99"/>
    </location>
</feature>
<name>A0A8H4LXS3_9HYPO</name>
<sequence length="169" mass="18266">MARLKPFRGDYYLWDHVPSKPAAVLLAILVALATLVVVWRIVRTRTLFSIAFAVGDLFEIGGYGSRAVAEDKTDQLGPYIVLLILVAPALFAASIYMTLGRLMRSVQGERHSLVPVRWLTRAFAAGDVLSFPMQSSGGGLMGSGSSGQETAQNLQTVMFGLFAVTAIVF</sequence>
<evidence type="ECO:0000256" key="1">
    <source>
        <dbReference type="ARBA" id="ARBA00004141"/>
    </source>
</evidence>
<evidence type="ECO:0000256" key="3">
    <source>
        <dbReference type="ARBA" id="ARBA00022989"/>
    </source>
</evidence>
<dbReference type="Proteomes" id="UP000557566">
    <property type="component" value="Unassembled WGS sequence"/>
</dbReference>
<protein>
    <submittedName>
        <fullName evidence="6">Uncharacterized protein</fullName>
    </submittedName>
</protein>
<dbReference type="PANTHER" id="PTHR31465:SF27">
    <property type="entry name" value="DOMAIN PROTEIN, PUTATIVE (AFU_ORTHOLOGUE AFUA_3G01030)-RELATED"/>
    <property type="match status" value="1"/>
</dbReference>
<evidence type="ECO:0000313" key="7">
    <source>
        <dbReference type="Proteomes" id="UP000557566"/>
    </source>
</evidence>
<keyword evidence="7" id="KW-1185">Reference proteome</keyword>
<evidence type="ECO:0000313" key="6">
    <source>
        <dbReference type="EMBL" id="KAF4507181.1"/>
    </source>
</evidence>
<keyword evidence="2 5" id="KW-0812">Transmembrane</keyword>
<keyword evidence="4 5" id="KW-0472">Membrane</keyword>
<reference evidence="6 7" key="1">
    <citation type="journal article" date="2020" name="Genome Biol. Evol.">
        <title>A new high-quality draft genome assembly of the Chinese cordyceps Ophiocordyceps sinensis.</title>
        <authorList>
            <person name="Shu R."/>
            <person name="Zhang J."/>
            <person name="Meng Q."/>
            <person name="Zhang H."/>
            <person name="Zhou G."/>
            <person name="Li M."/>
            <person name="Wu P."/>
            <person name="Zhao Y."/>
            <person name="Chen C."/>
            <person name="Qin Q."/>
        </authorList>
    </citation>
    <scope>NUCLEOTIDE SEQUENCE [LARGE SCALE GENOMIC DNA]</scope>
    <source>
        <strain evidence="6 7">IOZ07</strain>
    </source>
</reference>
<evidence type="ECO:0000256" key="4">
    <source>
        <dbReference type="ARBA" id="ARBA00023136"/>
    </source>
</evidence>
<keyword evidence="3 5" id="KW-1133">Transmembrane helix</keyword>
<feature type="transmembrane region" description="Helical" evidence="5">
    <location>
        <begin position="20"/>
        <end position="39"/>
    </location>
</feature>
<accession>A0A8H4LXS3</accession>